<dbReference type="InterPro" id="IPR012788">
    <property type="entry name" value="Decarb_PcaC"/>
</dbReference>
<evidence type="ECO:0000259" key="3">
    <source>
        <dbReference type="Pfam" id="PF02627"/>
    </source>
</evidence>
<dbReference type="GO" id="GO:0042952">
    <property type="term" value="P:beta-ketoadipate pathway"/>
    <property type="evidence" value="ECO:0007669"/>
    <property type="project" value="InterPro"/>
</dbReference>
<dbReference type="GO" id="GO:0047575">
    <property type="term" value="F:4-carboxymuconolactone decarboxylase activity"/>
    <property type="evidence" value="ECO:0007669"/>
    <property type="project" value="UniProtKB-EC"/>
</dbReference>
<dbReference type="InterPro" id="IPR026968">
    <property type="entry name" value="PcaD/CatD"/>
</dbReference>
<feature type="domain" description="Carboxymuconolactone decarboxylase-like" evidence="3">
    <location>
        <begin position="322"/>
        <end position="403"/>
    </location>
</feature>
<comment type="caution">
    <text evidence="4">The sequence shown here is derived from an EMBL/GenBank/DDBJ whole genome shotgun (WGS) entry which is preliminary data.</text>
</comment>
<dbReference type="NCBIfam" id="TIGR02425">
    <property type="entry name" value="decarb_PcaC"/>
    <property type="match status" value="1"/>
</dbReference>
<dbReference type="InterPro" id="IPR029032">
    <property type="entry name" value="AhpD-like"/>
</dbReference>
<feature type="domain" description="AB hydrolase-1" evidence="2">
    <location>
        <begin position="19"/>
        <end position="245"/>
    </location>
</feature>
<evidence type="ECO:0000313" key="4">
    <source>
        <dbReference type="EMBL" id="NYI05159.1"/>
    </source>
</evidence>
<feature type="region of interest" description="Disordered" evidence="1">
    <location>
        <begin position="260"/>
        <end position="293"/>
    </location>
</feature>
<dbReference type="Pfam" id="PF00561">
    <property type="entry name" value="Abhydrolase_1"/>
    <property type="match status" value="1"/>
</dbReference>
<dbReference type="InterPro" id="IPR029058">
    <property type="entry name" value="AB_hydrolase_fold"/>
</dbReference>
<keyword evidence="5" id="KW-1185">Reference proteome</keyword>
<dbReference type="InterPro" id="IPR052512">
    <property type="entry name" value="4CMD/NDH-1_regulator"/>
</dbReference>
<name>A0A852ZS31_9ACTN</name>
<dbReference type="SUPFAM" id="SSF53474">
    <property type="entry name" value="alpha/beta-Hydrolases"/>
    <property type="match status" value="1"/>
</dbReference>
<evidence type="ECO:0000313" key="5">
    <source>
        <dbReference type="Proteomes" id="UP000567795"/>
    </source>
</evidence>
<sequence>MADDPLPHHTLDGPAEGRPLVLGPSVGTSLAVWQPQVAALARTHRVLRWDLPGHGGSPAELVPLDGSARIADLAALVLRLVDAQGWRRFDYGGISLGGAVGLYLAVHHPDRLSSLTMVCSSARFGEPSAWRERADGVRREGVTPLLDFCRQRWFTPRFASSAAADALVDDLRRVDPAGYAACCDVLGGYDLRAELASVTVPTLVVAGRDDPATPPAHARRIADGVPGASLLEIPGAAHLAGVERPEALTATLLAHLAETAHPGAGPSPARGATTGTGTRAGTDTGTDTDAGRHAAGTAVRRAVLGDAHVDRAIARTTPFTARFQDFITRYAWGEIWTGSGLDRRTRSCVTLTALVARGHHEELAMHVRAALTNGLSREEIGEVLLQCAVYCGVPAANSAFAVASRVFDELDAAGSADGEAGADGTAGPTDAAG</sequence>
<proteinExistence type="predicted"/>
<keyword evidence="4" id="KW-0378">Hydrolase</keyword>
<evidence type="ECO:0000259" key="2">
    <source>
        <dbReference type="Pfam" id="PF00561"/>
    </source>
</evidence>
<dbReference type="Gene3D" id="3.40.50.1820">
    <property type="entry name" value="alpha/beta hydrolase"/>
    <property type="match status" value="1"/>
</dbReference>
<reference evidence="4 5" key="1">
    <citation type="submission" date="2020-07" db="EMBL/GenBank/DDBJ databases">
        <title>Sequencing the genomes of 1000 actinobacteria strains.</title>
        <authorList>
            <person name="Klenk H.-P."/>
        </authorList>
    </citation>
    <scope>NUCLEOTIDE SEQUENCE [LARGE SCALE GENOMIC DNA]</scope>
    <source>
        <strain evidence="4 5">DSM 42178</strain>
    </source>
</reference>
<dbReference type="NCBIfam" id="TIGR02427">
    <property type="entry name" value="protocat_pcaD"/>
    <property type="match status" value="1"/>
</dbReference>
<dbReference type="Proteomes" id="UP000567795">
    <property type="component" value="Unassembled WGS sequence"/>
</dbReference>
<dbReference type="GO" id="GO:0047570">
    <property type="term" value="F:3-oxoadipate enol-lactonase activity"/>
    <property type="evidence" value="ECO:0007669"/>
    <property type="project" value="UniProtKB-EC"/>
</dbReference>
<dbReference type="GO" id="GO:0051920">
    <property type="term" value="F:peroxiredoxin activity"/>
    <property type="evidence" value="ECO:0007669"/>
    <property type="project" value="InterPro"/>
</dbReference>
<accession>A0A852ZS31</accession>
<dbReference type="EC" id="4.1.1.44" evidence="4"/>
<dbReference type="EC" id="3.1.1.24" evidence="4"/>
<gene>
    <name evidence="4" type="ORF">FHU37_002102</name>
</gene>
<dbReference type="PANTHER" id="PTHR33570:SF2">
    <property type="entry name" value="CARBOXYMUCONOLACTONE DECARBOXYLASE-LIKE DOMAIN-CONTAINING PROTEIN"/>
    <property type="match status" value="1"/>
</dbReference>
<dbReference type="Pfam" id="PF02627">
    <property type="entry name" value="CMD"/>
    <property type="match status" value="1"/>
</dbReference>
<organism evidence="4 5">
    <name type="scientific">Allostreptomyces psammosilenae</name>
    <dbReference type="NCBI Taxonomy" id="1892865"/>
    <lineage>
        <taxon>Bacteria</taxon>
        <taxon>Bacillati</taxon>
        <taxon>Actinomycetota</taxon>
        <taxon>Actinomycetes</taxon>
        <taxon>Kitasatosporales</taxon>
        <taxon>Streptomycetaceae</taxon>
        <taxon>Allostreptomyces</taxon>
    </lineage>
</organism>
<dbReference type="PANTHER" id="PTHR33570">
    <property type="entry name" value="4-CARBOXYMUCONOLACTONE DECARBOXYLASE FAMILY PROTEIN"/>
    <property type="match status" value="1"/>
</dbReference>
<keyword evidence="4" id="KW-0456">Lyase</keyword>
<dbReference type="Gene3D" id="1.20.1290.10">
    <property type="entry name" value="AhpD-like"/>
    <property type="match status" value="1"/>
</dbReference>
<dbReference type="InterPro" id="IPR000073">
    <property type="entry name" value="AB_hydrolase_1"/>
</dbReference>
<dbReference type="AlphaFoldDB" id="A0A852ZS31"/>
<evidence type="ECO:0000256" key="1">
    <source>
        <dbReference type="SAM" id="MobiDB-lite"/>
    </source>
</evidence>
<dbReference type="EMBL" id="JACBZD010000001">
    <property type="protein sequence ID" value="NYI05159.1"/>
    <property type="molecule type" value="Genomic_DNA"/>
</dbReference>
<dbReference type="RefSeq" id="WP_179813948.1">
    <property type="nucleotide sequence ID" value="NZ_JACBZD010000001.1"/>
</dbReference>
<protein>
    <submittedName>
        <fullName evidence="4">3-oxoadipate enol-lactonase/4-carboxymuconolactone decarboxylase</fullName>
        <ecNumber evidence="4">3.1.1.24</ecNumber>
        <ecNumber evidence="4">4.1.1.44</ecNumber>
    </submittedName>
</protein>
<dbReference type="SUPFAM" id="SSF69118">
    <property type="entry name" value="AhpD-like"/>
    <property type="match status" value="1"/>
</dbReference>
<dbReference type="PRINTS" id="PR00111">
    <property type="entry name" value="ABHYDROLASE"/>
</dbReference>
<dbReference type="InterPro" id="IPR003779">
    <property type="entry name" value="CMD-like"/>
</dbReference>